<feature type="domain" description="AAA" evidence="1">
    <location>
        <begin position="32"/>
        <end position="167"/>
    </location>
</feature>
<sequence length="448" mass="51816">MREIIQQRLADAAVMEMPELTERECRIPNIPNKAYAVTGMRRAGKTCFLYQIMKKCLDRGVPRSRLVYFNFEDERLADITAKDLHLICDEYYVMFPENRSSTVWFFFDEIQLARGWETFVRRILDSENVKIYISGSSAKMLSKEIASSMRGRCVDATLYPYSFSEFLKSRKITPPSSLLKADKQLRSTLENRLLKYLATGGFPEAINLSDQNRHILLQGYVNTLIFRDIVERYNISNIHALKKLIRHIIQNAACRFTVNKFYNHLKSQGIKASKNTLHQYMEYLQDAFLLHTVPIYTQSDRKRMVNPQKIYITDSGLCDAYFLMKIPNTGRMLENSIFMELLRRGAQIFYLKTPSGYEVDFAAFSPDGSVHAIQAAANISEPKTLEREIRALCEAARMLPDASLTLITLSENRTIRRDDLMIRIVPAWKWLLERQAFSPEGRPQGPPL</sequence>
<dbReference type="InterPro" id="IPR025420">
    <property type="entry name" value="DUF4143"/>
</dbReference>
<dbReference type="Pfam" id="PF13173">
    <property type="entry name" value="AAA_14"/>
    <property type="match status" value="1"/>
</dbReference>
<dbReference type="Pfam" id="PF13635">
    <property type="entry name" value="DUF4143"/>
    <property type="match status" value="1"/>
</dbReference>
<accession>A0A484HDX0</accession>
<dbReference type="InterPro" id="IPR027417">
    <property type="entry name" value="P-loop_NTPase"/>
</dbReference>
<reference evidence="3" key="1">
    <citation type="submission" date="2019-01" db="EMBL/GenBank/DDBJ databases">
        <authorList>
            <consortium name="Genoscope - CEA"/>
            <person name="William W."/>
        </authorList>
    </citation>
    <scope>NUCLEOTIDE SEQUENCE</scope>
    <source>
        <strain evidence="3">CR-1</strain>
    </source>
</reference>
<feature type="domain" description="DUF4143" evidence="2">
    <location>
        <begin position="227"/>
        <end position="375"/>
    </location>
</feature>
<dbReference type="AlphaFoldDB" id="A0A484HDX0"/>
<name>A0A484HDX0_9BACT</name>
<evidence type="ECO:0000313" key="3">
    <source>
        <dbReference type="EMBL" id="VEN73438.1"/>
    </source>
</evidence>
<dbReference type="PANTHER" id="PTHR33295:SF8">
    <property type="entry name" value="AAA+ ATPASE DOMAIN-CONTAINING PROTEIN"/>
    <property type="match status" value="1"/>
</dbReference>
<dbReference type="EMBL" id="CAACVI010000009">
    <property type="protein sequence ID" value="VEN73438.1"/>
    <property type="molecule type" value="Genomic_DNA"/>
</dbReference>
<proteinExistence type="predicted"/>
<evidence type="ECO:0000259" key="2">
    <source>
        <dbReference type="Pfam" id="PF13635"/>
    </source>
</evidence>
<dbReference type="SUPFAM" id="SSF52540">
    <property type="entry name" value="P-loop containing nucleoside triphosphate hydrolases"/>
    <property type="match status" value="1"/>
</dbReference>
<dbReference type="PANTHER" id="PTHR33295">
    <property type="entry name" value="ATPASE"/>
    <property type="match status" value="1"/>
</dbReference>
<protein>
    <recommendedName>
        <fullName evidence="4">ATPase</fullName>
    </recommendedName>
</protein>
<dbReference type="InterPro" id="IPR041682">
    <property type="entry name" value="AAA_14"/>
</dbReference>
<evidence type="ECO:0008006" key="4">
    <source>
        <dbReference type="Google" id="ProtNLM"/>
    </source>
</evidence>
<evidence type="ECO:0000259" key="1">
    <source>
        <dbReference type="Pfam" id="PF13173"/>
    </source>
</evidence>
<organism evidence="3">
    <name type="scientific">uncultured Desulfobacteraceae bacterium</name>
    <dbReference type="NCBI Taxonomy" id="218296"/>
    <lineage>
        <taxon>Bacteria</taxon>
        <taxon>Pseudomonadati</taxon>
        <taxon>Thermodesulfobacteriota</taxon>
        <taxon>Desulfobacteria</taxon>
        <taxon>Desulfobacterales</taxon>
        <taxon>Desulfobacteraceae</taxon>
        <taxon>environmental samples</taxon>
    </lineage>
</organism>
<gene>
    <name evidence="3" type="ORF">EPICR_170055</name>
</gene>